<dbReference type="SMART" id="SM00382">
    <property type="entry name" value="AAA"/>
    <property type="match status" value="2"/>
</dbReference>
<feature type="domain" description="ABC transporter" evidence="5">
    <location>
        <begin position="69"/>
        <end position="317"/>
    </location>
</feature>
<sequence>MAGAKKGGKGSKKSSGSSTPASGSASTNNLLDENGLDEAARIKQLEEEVRNNPRTVTCVLASHAMSRDVQLDTFSLSNYGHELIVDSRVELNYGRRYGLIGQNGSGKSTLMAALGRREAPIPEHIDIFYLDKEIGATDLTPLEAVIEDTEKERVRLEARAERVLEEDGPESTLLQDIYDRLDLLDADTAKKRAGEILFGLGFDADMQARPCKSFSGGWRMRISLSKALFEEPALLLLDEPTNHLDLEACVWLEEYLSNYPRCLVMVSHSQDFLNAVCTNIISLSQKKLLYYTGNYDQYVTTRAALEENQTKRYNWEQEQIAHMKDYIARFGHGSAKLARQAQSKEKVLAKMVAGGLTEQVKEEHGFSFRFNNVDKLTSPVLQFLNVSFTYPGTTRELYSKLDIAIDLDSRIALVGKNGAGKSTLLKLMVGENTPTDGMVRTHSHLRMARYHQHLADQLDMTLTPLEFMMKEFPEDVEIQTHRQALGKFGVRGEQQLMQIKNLSDGLRSRVVFSWLARQSPSLLLLDEPTNHLDIESIDTLADAIKNWNGGLVLVSHDFRLINQVANEIWLCENKGIQKWTGDIQQYKRQLKKDMDAEIAKRK</sequence>
<dbReference type="AlphaFoldDB" id="A0A0D2WLQ5"/>
<dbReference type="InterPro" id="IPR027417">
    <property type="entry name" value="P-loop_NTPase"/>
</dbReference>
<dbReference type="Proteomes" id="UP000008743">
    <property type="component" value="Unassembled WGS sequence"/>
</dbReference>
<feature type="domain" description="ABC transporter" evidence="5">
    <location>
        <begin position="381"/>
        <end position="598"/>
    </location>
</feature>
<dbReference type="InterPro" id="IPR017871">
    <property type="entry name" value="ABC_transporter-like_CS"/>
</dbReference>
<evidence type="ECO:0000256" key="3">
    <source>
        <dbReference type="ARBA" id="ARBA00022840"/>
    </source>
</evidence>
<dbReference type="PANTHER" id="PTHR19211:SF15">
    <property type="entry name" value="ATP-BINDING CASSETTE SUB-FAMILY F MEMBER 2"/>
    <property type="match status" value="1"/>
</dbReference>
<proteinExistence type="predicted"/>
<evidence type="ECO:0000256" key="2">
    <source>
        <dbReference type="ARBA" id="ARBA00022741"/>
    </source>
</evidence>
<dbReference type="GO" id="GO:0016887">
    <property type="term" value="F:ATP hydrolysis activity"/>
    <property type="evidence" value="ECO:0007669"/>
    <property type="project" value="InterPro"/>
</dbReference>
<evidence type="ECO:0000313" key="7">
    <source>
        <dbReference type="Proteomes" id="UP000008743"/>
    </source>
</evidence>
<dbReference type="InterPro" id="IPR003439">
    <property type="entry name" value="ABC_transporter-like_ATP-bd"/>
</dbReference>
<dbReference type="OMA" id="QYEGTML"/>
<name>A0A0D2WLQ5_CAPO3</name>
<dbReference type="CDD" id="cd03221">
    <property type="entry name" value="ABCF_EF-3"/>
    <property type="match status" value="2"/>
</dbReference>
<evidence type="ECO:0000256" key="1">
    <source>
        <dbReference type="ARBA" id="ARBA00022737"/>
    </source>
</evidence>
<dbReference type="RefSeq" id="XP_004349424.1">
    <property type="nucleotide sequence ID" value="XM_004349374.2"/>
</dbReference>
<dbReference type="InterPro" id="IPR050611">
    <property type="entry name" value="ABCF"/>
</dbReference>
<dbReference type="PANTHER" id="PTHR19211">
    <property type="entry name" value="ATP-BINDING TRANSPORT PROTEIN-RELATED"/>
    <property type="match status" value="1"/>
</dbReference>
<dbReference type="PROSITE" id="PS50893">
    <property type="entry name" value="ABC_TRANSPORTER_2"/>
    <property type="match status" value="2"/>
</dbReference>
<dbReference type="GO" id="GO:0005524">
    <property type="term" value="F:ATP binding"/>
    <property type="evidence" value="ECO:0007669"/>
    <property type="project" value="UniProtKB-KW"/>
</dbReference>
<dbReference type="InParanoid" id="A0A0D2WLQ5"/>
<dbReference type="FunCoup" id="A0A0D2WLQ5">
    <property type="interactions" value="352"/>
</dbReference>
<dbReference type="InterPro" id="IPR003593">
    <property type="entry name" value="AAA+_ATPase"/>
</dbReference>
<dbReference type="Pfam" id="PF12848">
    <property type="entry name" value="ABC_tran_Xtn"/>
    <property type="match status" value="1"/>
</dbReference>
<dbReference type="SUPFAM" id="SSF52540">
    <property type="entry name" value="P-loop containing nucleoside triphosphate hydrolases"/>
    <property type="match status" value="2"/>
</dbReference>
<feature type="compositionally biased region" description="Basic residues" evidence="4">
    <location>
        <begin position="1"/>
        <end position="12"/>
    </location>
</feature>
<keyword evidence="7" id="KW-1185">Reference proteome</keyword>
<feature type="region of interest" description="Disordered" evidence="4">
    <location>
        <begin position="1"/>
        <end position="33"/>
    </location>
</feature>
<dbReference type="PROSITE" id="PS00211">
    <property type="entry name" value="ABC_TRANSPORTER_1"/>
    <property type="match status" value="1"/>
</dbReference>
<protein>
    <submittedName>
        <fullName evidence="6">ABC transporter</fullName>
    </submittedName>
</protein>
<accession>A0A0D2WLQ5</accession>
<keyword evidence="2" id="KW-0547">Nucleotide-binding</keyword>
<reference evidence="7" key="1">
    <citation type="submission" date="2011-02" db="EMBL/GenBank/DDBJ databases">
        <title>The Genome Sequence of Capsaspora owczarzaki ATCC 30864.</title>
        <authorList>
            <person name="Russ C."/>
            <person name="Cuomo C."/>
            <person name="Burger G."/>
            <person name="Gray M.W."/>
            <person name="Holland P.W.H."/>
            <person name="King N."/>
            <person name="Lang F.B.F."/>
            <person name="Roger A.J."/>
            <person name="Ruiz-Trillo I."/>
            <person name="Young S.K."/>
            <person name="Zeng Q."/>
            <person name="Gargeya S."/>
            <person name="Alvarado L."/>
            <person name="Berlin A."/>
            <person name="Chapman S.B."/>
            <person name="Chen Z."/>
            <person name="Freedman E."/>
            <person name="Gellesch M."/>
            <person name="Goldberg J."/>
            <person name="Griggs A."/>
            <person name="Gujja S."/>
            <person name="Heilman E."/>
            <person name="Heiman D."/>
            <person name="Howarth C."/>
            <person name="Mehta T."/>
            <person name="Neiman D."/>
            <person name="Pearson M."/>
            <person name="Roberts A."/>
            <person name="Saif S."/>
            <person name="Shea T."/>
            <person name="Shenoy N."/>
            <person name="Sisk P."/>
            <person name="Stolte C."/>
            <person name="Sykes S."/>
            <person name="White J."/>
            <person name="Yandava C."/>
            <person name="Haas B."/>
            <person name="Nusbaum C."/>
            <person name="Birren B."/>
        </authorList>
    </citation>
    <scope>NUCLEOTIDE SEQUENCE</scope>
    <source>
        <strain evidence="7">ATCC 30864</strain>
    </source>
</reference>
<dbReference type="OrthoDB" id="2110130at2759"/>
<feature type="compositionally biased region" description="Low complexity" evidence="4">
    <location>
        <begin position="13"/>
        <end position="26"/>
    </location>
</feature>
<dbReference type="FunFam" id="3.40.50.300:FF:000104">
    <property type="entry name" value="ATP-binding cassette sub-family F member 3"/>
    <property type="match status" value="1"/>
</dbReference>
<keyword evidence="3" id="KW-0067">ATP-binding</keyword>
<evidence type="ECO:0000256" key="4">
    <source>
        <dbReference type="SAM" id="MobiDB-lite"/>
    </source>
</evidence>
<gene>
    <name evidence="6" type="ORF">CAOG_002674</name>
</gene>
<dbReference type="eggNOG" id="KOG0927">
    <property type="taxonomic scope" value="Eukaryota"/>
</dbReference>
<dbReference type="PhylomeDB" id="A0A0D2WLQ5"/>
<dbReference type="Gene3D" id="3.40.50.300">
    <property type="entry name" value="P-loop containing nucleotide triphosphate hydrolases"/>
    <property type="match status" value="2"/>
</dbReference>
<keyword evidence="1" id="KW-0677">Repeat</keyword>
<evidence type="ECO:0000259" key="5">
    <source>
        <dbReference type="PROSITE" id="PS50893"/>
    </source>
</evidence>
<dbReference type="STRING" id="595528.A0A0D2WLQ5"/>
<dbReference type="EMBL" id="KE346362">
    <property type="protein sequence ID" value="KJE91545.1"/>
    <property type="molecule type" value="Genomic_DNA"/>
</dbReference>
<dbReference type="Pfam" id="PF00005">
    <property type="entry name" value="ABC_tran"/>
    <property type="match status" value="2"/>
</dbReference>
<evidence type="ECO:0000313" key="6">
    <source>
        <dbReference type="EMBL" id="KJE91545.1"/>
    </source>
</evidence>
<organism evidence="6 7">
    <name type="scientific">Capsaspora owczarzaki (strain ATCC 30864)</name>
    <dbReference type="NCBI Taxonomy" id="595528"/>
    <lineage>
        <taxon>Eukaryota</taxon>
        <taxon>Filasterea</taxon>
        <taxon>Capsaspora</taxon>
    </lineage>
</organism>
<dbReference type="InterPro" id="IPR032781">
    <property type="entry name" value="ABC_tran_Xtn"/>
</dbReference>
<dbReference type="FunFam" id="3.40.50.300:FF:000011">
    <property type="entry name" value="Putative ABC transporter ATP-binding component"/>
    <property type="match status" value="1"/>
</dbReference>